<feature type="domain" description="Mce/MlaD" evidence="3">
    <location>
        <begin position="38"/>
        <end position="110"/>
    </location>
</feature>
<evidence type="ECO:0000256" key="2">
    <source>
        <dbReference type="SAM" id="MobiDB-lite"/>
    </source>
</evidence>
<organism evidence="4 5">
    <name type="scientific">Thiohalorhabdus methylotrophus</name>
    <dbReference type="NCBI Taxonomy" id="3242694"/>
    <lineage>
        <taxon>Bacteria</taxon>
        <taxon>Pseudomonadati</taxon>
        <taxon>Pseudomonadota</taxon>
        <taxon>Gammaproteobacteria</taxon>
        <taxon>Thiohalorhabdales</taxon>
        <taxon>Thiohalorhabdaceae</taxon>
        <taxon>Thiohalorhabdus</taxon>
    </lineage>
</organism>
<proteinExistence type="predicted"/>
<feature type="region of interest" description="Disordered" evidence="2">
    <location>
        <begin position="112"/>
        <end position="163"/>
    </location>
</feature>
<sequence>MFGTEQKVGLFIVATLVLLGLGTFLIGDMQPIGAPERQHFTATFSDVQGLKEQAPVRMAGVEIGEVGEIRLANGKAKVELLLRPDVRLPKGTRALIGGSGLVGDKYVILTYPEEERDESGPGKEGKGKEGARSGNGMTTVAQSGERGREYLPEGADIPEESRARDLDDLMRTFGAVGEDVKEVTETLRNVFGNDEGEQKLQGILDNVNQLAADLRGMAAENREDIRKVVANVRGITKTLKQDLPPMVADFRSTAKNANRILENNREDLRKLVAKLSESADNLAEITGNIRQGEGTIGKLYKEDKVYADLSEISGNLEEITTKINEGEGALGKLVSDKEVGRQLESAVAGLGEYSQRVQRLQTSISLDTRYLTEQETSKSDFNVRLQTRPTRYYLAGVTSDGLAADADDAEPGDPLFGQKKEFGSDFKFTFMFGKTWPEYGLSGRIGLFQSTGGLGMSYYPARSLELSADFWDFGGDNSGTEFEGPQSRFMARYAFLDDHLLLEGGIHNAFSEEYRSPFIGLGLRFFDEDLKYLAGSVPTGGL</sequence>
<name>A0ABV4TYE1_9GAMM</name>
<keyword evidence="5" id="KW-1185">Reference proteome</keyword>
<dbReference type="RefSeq" id="WP_373657115.1">
    <property type="nucleotide sequence ID" value="NZ_JBGUAW010000012.1"/>
</dbReference>
<keyword evidence="1" id="KW-0175">Coiled coil</keyword>
<evidence type="ECO:0000313" key="5">
    <source>
        <dbReference type="Proteomes" id="UP001575181"/>
    </source>
</evidence>
<evidence type="ECO:0000259" key="3">
    <source>
        <dbReference type="Pfam" id="PF02470"/>
    </source>
</evidence>
<dbReference type="Pfam" id="PF02470">
    <property type="entry name" value="MlaD"/>
    <property type="match status" value="1"/>
</dbReference>
<dbReference type="PANTHER" id="PTHR33371">
    <property type="entry name" value="INTERMEMBRANE PHOSPHOLIPID TRANSPORT SYSTEM BINDING PROTEIN MLAD-RELATED"/>
    <property type="match status" value="1"/>
</dbReference>
<dbReference type="InterPro" id="IPR003399">
    <property type="entry name" value="Mce/MlaD"/>
</dbReference>
<feature type="coiled-coil region" evidence="1">
    <location>
        <begin position="251"/>
        <end position="285"/>
    </location>
</feature>
<gene>
    <name evidence="4" type="ORF">ACERLL_16040</name>
</gene>
<dbReference type="EMBL" id="JBGUAW010000012">
    <property type="protein sequence ID" value="MFA9462325.1"/>
    <property type="molecule type" value="Genomic_DNA"/>
</dbReference>
<reference evidence="4 5" key="1">
    <citation type="submission" date="2024-08" db="EMBL/GenBank/DDBJ databases">
        <title>Whole-genome sequencing of halo(alkali)philic microorganisms from hypersaline lakes.</title>
        <authorList>
            <person name="Sorokin D.Y."/>
            <person name="Merkel A.Y."/>
            <person name="Messina E."/>
            <person name="Yakimov M."/>
        </authorList>
    </citation>
    <scope>NUCLEOTIDE SEQUENCE [LARGE SCALE GENOMIC DNA]</scope>
    <source>
        <strain evidence="4 5">Cl-TMA</strain>
    </source>
</reference>
<dbReference type="PANTHER" id="PTHR33371:SF4">
    <property type="entry name" value="INTERMEMBRANE PHOSPHOLIPID TRANSPORT SYSTEM BINDING PROTEIN MLAD"/>
    <property type="match status" value="1"/>
</dbReference>
<evidence type="ECO:0000313" key="4">
    <source>
        <dbReference type="EMBL" id="MFA9462325.1"/>
    </source>
</evidence>
<feature type="compositionally biased region" description="Basic and acidic residues" evidence="2">
    <location>
        <begin position="118"/>
        <end position="131"/>
    </location>
</feature>
<dbReference type="InterPro" id="IPR052336">
    <property type="entry name" value="MlaD_Phospholipid_Transporter"/>
</dbReference>
<evidence type="ECO:0000256" key="1">
    <source>
        <dbReference type="SAM" id="Coils"/>
    </source>
</evidence>
<accession>A0ABV4TYE1</accession>
<dbReference type="Proteomes" id="UP001575181">
    <property type="component" value="Unassembled WGS sequence"/>
</dbReference>
<protein>
    <submittedName>
        <fullName evidence="4">MlaD family protein</fullName>
    </submittedName>
</protein>
<comment type="caution">
    <text evidence="4">The sequence shown here is derived from an EMBL/GenBank/DDBJ whole genome shotgun (WGS) entry which is preliminary data.</text>
</comment>